<dbReference type="Gene3D" id="3.40.50.300">
    <property type="entry name" value="P-loop containing nucleotide triphosphate hydrolases"/>
    <property type="match status" value="1"/>
</dbReference>
<dbReference type="InterPro" id="IPR005331">
    <property type="entry name" value="Sulfotransferase"/>
</dbReference>
<protein>
    <submittedName>
        <fullName evidence="1">Sulfotransferase family protein</fullName>
    </submittedName>
</protein>
<dbReference type="GO" id="GO:0016020">
    <property type="term" value="C:membrane"/>
    <property type="evidence" value="ECO:0007669"/>
    <property type="project" value="InterPro"/>
</dbReference>
<dbReference type="SUPFAM" id="SSF52540">
    <property type="entry name" value="P-loop containing nucleoside triphosphate hydrolases"/>
    <property type="match status" value="1"/>
</dbReference>
<dbReference type="InterPro" id="IPR027417">
    <property type="entry name" value="P-loop_NTPase"/>
</dbReference>
<dbReference type="EMBL" id="FWFU01000002">
    <property type="protein sequence ID" value="SLN38500.1"/>
    <property type="molecule type" value="Genomic_DNA"/>
</dbReference>
<evidence type="ECO:0000313" key="1">
    <source>
        <dbReference type="EMBL" id="SLN38500.1"/>
    </source>
</evidence>
<dbReference type="AlphaFoldDB" id="A0A1X6Z2V5"/>
<accession>A0A1X6Z2V5</accession>
<keyword evidence="2" id="KW-1185">Reference proteome</keyword>
<keyword evidence="1" id="KW-0808">Transferase</keyword>
<organism evidence="1 2">
    <name type="scientific">Roseovarius halotolerans</name>
    <dbReference type="NCBI Taxonomy" id="505353"/>
    <lineage>
        <taxon>Bacteria</taxon>
        <taxon>Pseudomonadati</taxon>
        <taxon>Pseudomonadota</taxon>
        <taxon>Alphaproteobacteria</taxon>
        <taxon>Rhodobacterales</taxon>
        <taxon>Roseobacteraceae</taxon>
        <taxon>Roseovarius</taxon>
    </lineage>
</organism>
<sequence>MGHIFFAHVPKTGGTSIEDYLIKRFGGISLLEDAGTRDTAFQRDVIQPVQHLTARELNLLLPPDIHYCFAIVRDPVERIVSEYRFQSGISKASSLGFSTWLRLVFSAARRDPRVYDNHIRPQSDLVPEAAEVFYFENGFQPVLQRIDELFGTTDSEAEIRHLLKQPKPRPRLFRQDLDLVHEFYAEDYRRFGYDRPALDGTSHDRYAALRAILAAPMARVLLARQRRRWLR</sequence>
<reference evidence="1 2" key="1">
    <citation type="submission" date="2017-03" db="EMBL/GenBank/DDBJ databases">
        <authorList>
            <person name="Afonso C.L."/>
            <person name="Miller P.J."/>
            <person name="Scott M.A."/>
            <person name="Spackman E."/>
            <person name="Goraichik I."/>
            <person name="Dimitrov K.M."/>
            <person name="Suarez D.L."/>
            <person name="Swayne D.E."/>
        </authorList>
    </citation>
    <scope>NUCLEOTIDE SEQUENCE [LARGE SCALE GENOMIC DNA]</scope>
    <source>
        <strain evidence="1 2">CECT 8110</strain>
    </source>
</reference>
<dbReference type="Pfam" id="PF03567">
    <property type="entry name" value="Sulfotransfer_2"/>
    <property type="match status" value="1"/>
</dbReference>
<proteinExistence type="predicted"/>
<evidence type="ECO:0000313" key="2">
    <source>
        <dbReference type="Proteomes" id="UP000193207"/>
    </source>
</evidence>
<dbReference type="GO" id="GO:0008146">
    <property type="term" value="F:sulfotransferase activity"/>
    <property type="evidence" value="ECO:0007669"/>
    <property type="project" value="InterPro"/>
</dbReference>
<name>A0A1X6Z2V5_9RHOB</name>
<gene>
    <name evidence="1" type="ORF">ROH8110_02028</name>
</gene>
<dbReference type="Proteomes" id="UP000193207">
    <property type="component" value="Unassembled WGS sequence"/>
</dbReference>